<dbReference type="AlphaFoldDB" id="E4TFD8"/>
<dbReference type="Proteomes" id="UP000007039">
    <property type="component" value="Chromosome"/>
</dbReference>
<name>E4TFD8_CALNY</name>
<evidence type="ECO:0000313" key="1">
    <source>
        <dbReference type="EMBL" id="ADR19511.1"/>
    </source>
</evidence>
<gene>
    <name evidence="1" type="ordered locus">Calni_1603</name>
</gene>
<proteinExistence type="predicted"/>
<dbReference type="InterPro" id="IPR036691">
    <property type="entry name" value="Endo/exonu/phosph_ase_sf"/>
</dbReference>
<dbReference type="RefSeq" id="WP_013451722.1">
    <property type="nucleotide sequence ID" value="NC_014758.1"/>
</dbReference>
<keyword evidence="2" id="KW-1185">Reference proteome</keyword>
<evidence type="ECO:0000313" key="2">
    <source>
        <dbReference type="Proteomes" id="UP000007039"/>
    </source>
</evidence>
<evidence type="ECO:0008006" key="3">
    <source>
        <dbReference type="Google" id="ProtNLM"/>
    </source>
</evidence>
<sequence length="121" mass="14064">MRNLKILFWNVKNKDAELFHDIESYNADIIALSEVRKFNIDRYQSFFEKKGFNYFTSLDLFDDIALSNNTNLLMVAGKGISLDNLKLSLDELGEHRLKFMQVSTEEGLKLGVYHSMNCKTM</sequence>
<dbReference type="EMBL" id="CP002347">
    <property type="protein sequence ID" value="ADR19511.1"/>
    <property type="molecule type" value="Genomic_DNA"/>
</dbReference>
<dbReference type="Gene3D" id="3.60.10.10">
    <property type="entry name" value="Endonuclease/exonuclease/phosphatase"/>
    <property type="match status" value="1"/>
</dbReference>
<dbReference type="HOGENOM" id="CLU_2033761_0_0_0"/>
<dbReference type="KEGG" id="cni:Calni_1603"/>
<protein>
    <recommendedName>
        <fullName evidence="3">Endonuclease/exonuclease/phosphatase</fullName>
    </recommendedName>
</protein>
<accession>E4TFD8</accession>
<reference key="1">
    <citation type="submission" date="2010-11" db="EMBL/GenBank/DDBJ databases">
        <title>The complete genome of chromosome of Calditerrivibrio nitroreducens DSM 19672.</title>
        <authorList>
            <consortium name="US DOE Joint Genome Institute (JGI-PGF)"/>
            <person name="Lucas S."/>
            <person name="Copeland A."/>
            <person name="Lapidus A."/>
            <person name="Bruce D."/>
            <person name="Goodwin L."/>
            <person name="Pitluck S."/>
            <person name="Kyrpides N."/>
            <person name="Mavromatis K."/>
            <person name="Ivanova N."/>
            <person name="Mikhailova N."/>
            <person name="Zeytun A."/>
            <person name="Brettin T."/>
            <person name="Detter J.C."/>
            <person name="Tapia R."/>
            <person name="Han C."/>
            <person name="Land M."/>
            <person name="Hauser L."/>
            <person name="Markowitz V."/>
            <person name="Cheng J.-F."/>
            <person name="Hugenholtz P."/>
            <person name="Woyke T."/>
            <person name="Wu D."/>
            <person name="Spring S."/>
            <person name="Schroeder M."/>
            <person name="Brambilla E."/>
            <person name="Klenk H.-P."/>
            <person name="Eisen J.A."/>
        </authorList>
    </citation>
    <scope>NUCLEOTIDE SEQUENCE [LARGE SCALE GENOMIC DNA]</scope>
    <source>
        <strain>DSM 19672</strain>
    </source>
</reference>
<dbReference type="SUPFAM" id="SSF56219">
    <property type="entry name" value="DNase I-like"/>
    <property type="match status" value="1"/>
</dbReference>
<reference evidence="1 2" key="2">
    <citation type="journal article" date="2011" name="Stand. Genomic Sci.">
        <title>Complete genome sequence of Calditerrivibrio nitroreducens type strain (Yu37-1).</title>
        <authorList>
            <person name="Pitluck S."/>
            <person name="Sikorski J."/>
            <person name="Zeytun A."/>
            <person name="Lapidus A."/>
            <person name="Nolan M."/>
            <person name="Lucas S."/>
            <person name="Hammon N."/>
            <person name="Deshpande S."/>
            <person name="Cheng J.F."/>
            <person name="Tapia R."/>
            <person name="Han C."/>
            <person name="Goodwin L."/>
            <person name="Liolios K."/>
            <person name="Pagani I."/>
            <person name="Ivanova N."/>
            <person name="Mavromatis K."/>
            <person name="Pati A."/>
            <person name="Chen A."/>
            <person name="Palaniappan K."/>
            <person name="Hauser L."/>
            <person name="Chang Y.J."/>
            <person name="Jeffries C.D."/>
            <person name="Detter J.C."/>
            <person name="Brambilla E."/>
            <person name="Djao O.D."/>
            <person name="Rohde M."/>
            <person name="Spring S."/>
            <person name="Goker M."/>
            <person name="Woyke T."/>
            <person name="Bristow J."/>
            <person name="Eisen J.A."/>
            <person name="Markowitz V."/>
            <person name="Hugenholtz P."/>
            <person name="Kyrpides N.C."/>
            <person name="Klenk H.P."/>
            <person name="Land M."/>
        </authorList>
    </citation>
    <scope>NUCLEOTIDE SEQUENCE [LARGE SCALE GENOMIC DNA]</scope>
    <source>
        <strain evidence="2">DSM 19672 / NBRC 101217 / Yu37-1</strain>
    </source>
</reference>
<organism evidence="1 2">
    <name type="scientific">Calditerrivibrio nitroreducens (strain DSM 19672 / NBRC 101217 / Yu37-1)</name>
    <dbReference type="NCBI Taxonomy" id="768670"/>
    <lineage>
        <taxon>Bacteria</taxon>
        <taxon>Pseudomonadati</taxon>
        <taxon>Deferribacterota</taxon>
        <taxon>Deferribacteres</taxon>
        <taxon>Deferribacterales</taxon>
        <taxon>Calditerrivibrionaceae</taxon>
    </lineage>
</organism>